<dbReference type="InterPro" id="IPR036188">
    <property type="entry name" value="FAD/NAD-bd_sf"/>
</dbReference>
<dbReference type="SUPFAM" id="SSF51905">
    <property type="entry name" value="FAD/NAD(P)-binding domain"/>
    <property type="match status" value="1"/>
</dbReference>
<dbReference type="GO" id="GO:0005737">
    <property type="term" value="C:cytoplasm"/>
    <property type="evidence" value="ECO:0007669"/>
    <property type="project" value="TreeGrafter"/>
</dbReference>
<name>A0A382BCY2_9ZZZZ</name>
<reference evidence="2" key="1">
    <citation type="submission" date="2018-05" db="EMBL/GenBank/DDBJ databases">
        <authorList>
            <person name="Lanie J.A."/>
            <person name="Ng W.-L."/>
            <person name="Kazmierczak K.M."/>
            <person name="Andrzejewski T.M."/>
            <person name="Davidsen T.M."/>
            <person name="Wayne K.J."/>
            <person name="Tettelin H."/>
            <person name="Glass J.I."/>
            <person name="Rusch D."/>
            <person name="Podicherti R."/>
            <person name="Tsui H.-C.T."/>
            <person name="Winkler M.E."/>
        </authorList>
    </citation>
    <scope>NUCLEOTIDE SEQUENCE</scope>
</reference>
<organism evidence="2">
    <name type="scientific">marine metagenome</name>
    <dbReference type="NCBI Taxonomy" id="408172"/>
    <lineage>
        <taxon>unclassified sequences</taxon>
        <taxon>metagenomes</taxon>
        <taxon>ecological metagenomes</taxon>
    </lineage>
</organism>
<proteinExistence type="predicted"/>
<dbReference type="AlphaFoldDB" id="A0A382BCY2"/>
<accession>A0A382BCY2</accession>
<dbReference type="EMBL" id="UINC01029024">
    <property type="protein sequence ID" value="SVB11057.1"/>
    <property type="molecule type" value="Genomic_DNA"/>
</dbReference>
<evidence type="ECO:0000259" key="1">
    <source>
        <dbReference type="Pfam" id="PF01266"/>
    </source>
</evidence>
<dbReference type="PANTHER" id="PTHR13847:SF281">
    <property type="entry name" value="FAD DEPENDENT OXIDOREDUCTASE DOMAIN-CONTAINING PROTEIN"/>
    <property type="match status" value="1"/>
</dbReference>
<dbReference type="PANTHER" id="PTHR13847">
    <property type="entry name" value="SARCOSINE DEHYDROGENASE-RELATED"/>
    <property type="match status" value="1"/>
</dbReference>
<evidence type="ECO:0000313" key="2">
    <source>
        <dbReference type="EMBL" id="SVB11057.1"/>
    </source>
</evidence>
<dbReference type="InterPro" id="IPR006076">
    <property type="entry name" value="FAD-dep_OxRdtase"/>
</dbReference>
<dbReference type="Pfam" id="PF01266">
    <property type="entry name" value="DAO"/>
    <property type="match status" value="1"/>
</dbReference>
<sequence length="452" mass="49565">MASHQMFDLPSEPISIGVFPREHSDSGWFAILDGVPPANKINGSESVDWLIIGGGWMGLHATQRLAELRPNDRIALVDAGRIGNNTGGRCAGFAIDLAHNPRKENFAEDTEGNQEEAKINRGGIAYMEELVNRLGLDCDWSPEGKIHGAVGNRGRACLASFAAALDKIGEPYEWYDAAQMREVVGNGYFSQGLLTPGTVLMQPAAYLRRLADRLPDNVSLFENSPIVKVCYGAPTHLFETSEGSFWAKNVILANNGFLTNFGFYAGTAIPVCTFGSLTRPLTEHEQKLIGGRGAYGLIPAESFGTTMRRTADNRIFIRNVYDYARDFEVTSNMIERARRRHQETFNDRYPEIAGIGFEHSWGGGFCLAQNGGMVFGQLAENILGVAFCNGTGVARGTAFGKSIAELACGHNNKAIETLQRRASPTKAYPRFITEPGVRLTTRYRLWQAGKEV</sequence>
<dbReference type="Gene3D" id="3.50.50.60">
    <property type="entry name" value="FAD/NAD(P)-binding domain"/>
    <property type="match status" value="1"/>
</dbReference>
<dbReference type="Gene3D" id="3.30.9.10">
    <property type="entry name" value="D-Amino Acid Oxidase, subunit A, domain 2"/>
    <property type="match status" value="1"/>
</dbReference>
<feature type="domain" description="FAD dependent oxidoreductase" evidence="1">
    <location>
        <begin position="48"/>
        <end position="406"/>
    </location>
</feature>
<gene>
    <name evidence="2" type="ORF">METZ01_LOCUS163911</name>
</gene>
<protein>
    <recommendedName>
        <fullName evidence="1">FAD dependent oxidoreductase domain-containing protein</fullName>
    </recommendedName>
</protein>